<dbReference type="OrthoDB" id="6198252at2"/>
<feature type="signal peptide" evidence="1">
    <location>
        <begin position="1"/>
        <end position="23"/>
    </location>
</feature>
<keyword evidence="3" id="KW-1185">Reference proteome</keyword>
<feature type="chain" id="PRO_5020833446" description="Lipocalin-like protein" evidence="1">
    <location>
        <begin position="24"/>
        <end position="161"/>
    </location>
</feature>
<dbReference type="EMBL" id="SNZH01000012">
    <property type="protein sequence ID" value="TDR40716.1"/>
    <property type="molecule type" value="Genomic_DNA"/>
</dbReference>
<dbReference type="Proteomes" id="UP000295293">
    <property type="component" value="Unassembled WGS sequence"/>
</dbReference>
<comment type="caution">
    <text evidence="2">The sequence shown here is derived from an EMBL/GenBank/DDBJ whole genome shotgun (WGS) entry which is preliminary data.</text>
</comment>
<evidence type="ECO:0000256" key="1">
    <source>
        <dbReference type="SAM" id="SignalP"/>
    </source>
</evidence>
<organism evidence="2 3">
    <name type="scientific">Tahibacter aquaticus</name>
    <dbReference type="NCBI Taxonomy" id="520092"/>
    <lineage>
        <taxon>Bacteria</taxon>
        <taxon>Pseudomonadati</taxon>
        <taxon>Pseudomonadota</taxon>
        <taxon>Gammaproteobacteria</taxon>
        <taxon>Lysobacterales</taxon>
        <taxon>Rhodanobacteraceae</taxon>
        <taxon>Tahibacter</taxon>
    </lineage>
</organism>
<reference evidence="2 3" key="1">
    <citation type="submission" date="2019-03" db="EMBL/GenBank/DDBJ databases">
        <title>Genomic Encyclopedia of Type Strains, Phase IV (KMG-IV): sequencing the most valuable type-strain genomes for metagenomic binning, comparative biology and taxonomic classification.</title>
        <authorList>
            <person name="Goeker M."/>
        </authorList>
    </citation>
    <scope>NUCLEOTIDE SEQUENCE [LARGE SCALE GENOMIC DNA]</scope>
    <source>
        <strain evidence="2 3">DSM 21667</strain>
    </source>
</reference>
<gene>
    <name evidence="2" type="ORF">DFR29_11230</name>
</gene>
<sequence>MRSVARPSTLLACALLLNACSGAESGSRLPWLPSSDAAARLQGLWYGNATVAGEGTPGDVLLVNNSDGSFVAYFRLCAQGAVDWVTVETGTWSLSGNVQTSVTLSVDGQEAPRTDYFVERYRLRWLDADTVEKTLERDGTLFKSRRVRAGFQLPPEPCKNL</sequence>
<evidence type="ECO:0000313" key="3">
    <source>
        <dbReference type="Proteomes" id="UP000295293"/>
    </source>
</evidence>
<evidence type="ECO:0008006" key="4">
    <source>
        <dbReference type="Google" id="ProtNLM"/>
    </source>
</evidence>
<keyword evidence="1" id="KW-0732">Signal</keyword>
<protein>
    <recommendedName>
        <fullName evidence="4">Lipocalin-like protein</fullName>
    </recommendedName>
</protein>
<dbReference type="AlphaFoldDB" id="A0A4R6YRK5"/>
<dbReference type="RefSeq" id="WP_133820090.1">
    <property type="nucleotide sequence ID" value="NZ_SNZH01000012.1"/>
</dbReference>
<accession>A0A4R6YRK5</accession>
<proteinExistence type="predicted"/>
<name>A0A4R6YRK5_9GAMM</name>
<evidence type="ECO:0000313" key="2">
    <source>
        <dbReference type="EMBL" id="TDR40716.1"/>
    </source>
</evidence>